<comment type="caution">
    <text evidence="2">The sequence shown here is derived from an EMBL/GenBank/DDBJ whole genome shotgun (WGS) entry which is preliminary data.</text>
</comment>
<protein>
    <submittedName>
        <fullName evidence="2">DUF1569 domain-containing protein</fullName>
    </submittedName>
</protein>
<keyword evidence="3" id="KW-1185">Reference proteome</keyword>
<dbReference type="InterPro" id="IPR024775">
    <property type="entry name" value="DinB-like"/>
</dbReference>
<reference evidence="2 3" key="1">
    <citation type="submission" date="2018-08" db="EMBL/GenBank/DDBJ databases">
        <title>Acidipila sp. 4G-K13, an acidobacterium isolated from forest soil.</title>
        <authorList>
            <person name="Gao Z.-H."/>
            <person name="Qiu L.-H."/>
        </authorList>
    </citation>
    <scope>NUCLEOTIDE SEQUENCE [LARGE SCALE GENOMIC DNA]</scope>
    <source>
        <strain evidence="2 3">4G-K13</strain>
    </source>
</reference>
<name>A0A372IT21_9BACT</name>
<organism evidence="2 3">
    <name type="scientific">Paracidobacterium acidisoli</name>
    <dbReference type="NCBI Taxonomy" id="2303751"/>
    <lineage>
        <taxon>Bacteria</taxon>
        <taxon>Pseudomonadati</taxon>
        <taxon>Acidobacteriota</taxon>
        <taxon>Terriglobia</taxon>
        <taxon>Terriglobales</taxon>
        <taxon>Acidobacteriaceae</taxon>
        <taxon>Paracidobacterium</taxon>
    </lineage>
</organism>
<dbReference type="EMBL" id="QVQT01000001">
    <property type="protein sequence ID" value="RFU18066.1"/>
    <property type="molecule type" value="Genomic_DNA"/>
</dbReference>
<dbReference type="Proteomes" id="UP000264702">
    <property type="component" value="Unassembled WGS sequence"/>
</dbReference>
<gene>
    <name evidence="2" type="ORF">D0Y96_00305</name>
</gene>
<dbReference type="Gene3D" id="1.20.120.450">
    <property type="entry name" value="dinb family like domain"/>
    <property type="match status" value="1"/>
</dbReference>
<dbReference type="Pfam" id="PF12867">
    <property type="entry name" value="DinB_2"/>
    <property type="match status" value="1"/>
</dbReference>
<dbReference type="SUPFAM" id="SSF109854">
    <property type="entry name" value="DinB/YfiT-like putative metalloenzymes"/>
    <property type="match status" value="1"/>
</dbReference>
<accession>A0A372IT21</accession>
<evidence type="ECO:0000259" key="1">
    <source>
        <dbReference type="Pfam" id="PF12867"/>
    </source>
</evidence>
<proteinExistence type="predicted"/>
<sequence length="248" mass="28604">MVHRRDRASDSLFLLVRSRAAEGAYCQFRTLLEVASYLYTSALSEEPYSGVTGSIRCRRYELCMHPVLQHVSDAWAQELSGRDAAWCQLHPFGNVRQWSAQELIEHLVLTYKSTSLLLEERLEKRRPTRSHSTFTQWVLQICVLSLGRMPSGVPAPGNTRPGRLNWPPMTGEELAAKLSEGLQQMDTLLDQCRHRFGIQRVTSHFFFGPLRVDQWRRFHVVHGHHHLRQFRRLKRTAAPLPDTSHPAT</sequence>
<evidence type="ECO:0000313" key="2">
    <source>
        <dbReference type="EMBL" id="RFU18066.1"/>
    </source>
</evidence>
<dbReference type="InterPro" id="IPR034660">
    <property type="entry name" value="DinB/YfiT-like"/>
</dbReference>
<feature type="domain" description="DinB-like" evidence="1">
    <location>
        <begin position="79"/>
        <end position="229"/>
    </location>
</feature>
<dbReference type="AlphaFoldDB" id="A0A372IT21"/>
<evidence type="ECO:0000313" key="3">
    <source>
        <dbReference type="Proteomes" id="UP000264702"/>
    </source>
</evidence>